<dbReference type="NCBIfam" id="TIGR04438">
    <property type="entry name" value="small_Trp_rich"/>
    <property type="match status" value="1"/>
</dbReference>
<feature type="compositionally biased region" description="Basic and acidic residues" evidence="1">
    <location>
        <begin position="52"/>
        <end position="70"/>
    </location>
</feature>
<comment type="caution">
    <text evidence="3">The sequence shown here is derived from an EMBL/GenBank/DDBJ whole genome shotgun (WGS) entry which is preliminary data.</text>
</comment>
<name>A0ABU3KR90_9BURK</name>
<proteinExistence type="predicted"/>
<evidence type="ECO:0000256" key="1">
    <source>
        <dbReference type="SAM" id="MobiDB-lite"/>
    </source>
</evidence>
<organism evidence="3 4">
    <name type="scientific">Rhodoferax potami</name>
    <dbReference type="NCBI Taxonomy" id="3068338"/>
    <lineage>
        <taxon>Bacteria</taxon>
        <taxon>Pseudomonadati</taxon>
        <taxon>Pseudomonadota</taxon>
        <taxon>Betaproteobacteria</taxon>
        <taxon>Burkholderiales</taxon>
        <taxon>Comamonadaceae</taxon>
        <taxon>Rhodoferax</taxon>
    </lineage>
</organism>
<keyword evidence="2" id="KW-0812">Transmembrane</keyword>
<dbReference type="InterPro" id="IPR031044">
    <property type="entry name" value="Small_Trp_rich"/>
</dbReference>
<evidence type="ECO:0000256" key="2">
    <source>
        <dbReference type="SAM" id="Phobius"/>
    </source>
</evidence>
<dbReference type="Proteomes" id="UP001321700">
    <property type="component" value="Unassembled WGS sequence"/>
</dbReference>
<keyword evidence="2" id="KW-0472">Membrane</keyword>
<dbReference type="RefSeq" id="WP_313875873.1">
    <property type="nucleotide sequence ID" value="NZ_JAVBIJ010000001.1"/>
</dbReference>
<evidence type="ECO:0000313" key="4">
    <source>
        <dbReference type="Proteomes" id="UP001321700"/>
    </source>
</evidence>
<keyword evidence="4" id="KW-1185">Reference proteome</keyword>
<accession>A0ABU3KR90</accession>
<gene>
    <name evidence="3" type="ORF">RAE19_16370</name>
</gene>
<keyword evidence="2" id="KW-1133">Transmembrane helix</keyword>
<dbReference type="EMBL" id="JAVBIK010000001">
    <property type="protein sequence ID" value="MDT7520261.1"/>
    <property type="molecule type" value="Genomic_DNA"/>
</dbReference>
<feature type="region of interest" description="Disordered" evidence="1">
    <location>
        <begin position="48"/>
        <end position="81"/>
    </location>
</feature>
<sequence length="81" mass="9441">MYFLGLGLILLAMKYLLIEPVAAWAWWQVLVPFALAIAWWAWADSSGYTKRKAMDKENARKQARIDRQREAMGLQGSKKRR</sequence>
<protein>
    <submittedName>
        <fullName evidence="3">TIGR04438 family Trp-rich protein</fullName>
    </submittedName>
</protein>
<feature type="transmembrane region" description="Helical" evidence="2">
    <location>
        <begin position="24"/>
        <end position="42"/>
    </location>
</feature>
<reference evidence="3 4" key="1">
    <citation type="submission" date="2023-08" db="EMBL/GenBank/DDBJ databases">
        <title>Rhodoferax potami sp. nov. and Rhodoferax mekongensis sp. nov., isolated from the Mekong River in Thailand.</title>
        <authorList>
            <person name="Kitikhun S."/>
            <person name="Charoenyingcharoen P."/>
            <person name="Siriarchawattana P."/>
            <person name="Likhitrattanapisal S."/>
            <person name="Nilsakha T."/>
            <person name="Chanpet A."/>
            <person name="Rattanawaree P."/>
            <person name="Ingsriswang S."/>
        </authorList>
    </citation>
    <scope>NUCLEOTIDE SEQUENCE [LARGE SCALE GENOMIC DNA]</scope>
    <source>
        <strain evidence="3 4">TBRC 17660</strain>
    </source>
</reference>
<evidence type="ECO:0000313" key="3">
    <source>
        <dbReference type="EMBL" id="MDT7520261.1"/>
    </source>
</evidence>